<dbReference type="RefSeq" id="WP_041520216.1">
    <property type="nucleotide sequence ID" value="NZ_JPRK01000023.1"/>
</dbReference>
<dbReference type="Proteomes" id="UP000032061">
    <property type="component" value="Unassembled WGS sequence"/>
</dbReference>
<evidence type="ECO:0000313" key="2">
    <source>
        <dbReference type="Proteomes" id="UP000032061"/>
    </source>
</evidence>
<evidence type="ECO:0008006" key="3">
    <source>
        <dbReference type="Google" id="ProtNLM"/>
    </source>
</evidence>
<comment type="caution">
    <text evidence="1">The sequence shown here is derived from an EMBL/GenBank/DDBJ whole genome shotgun (WGS) entry which is preliminary data.</text>
</comment>
<dbReference type="EMBL" id="JPRK01000023">
    <property type="protein sequence ID" value="KIO50860.1"/>
    <property type="molecule type" value="Genomic_DNA"/>
</dbReference>
<dbReference type="STRING" id="37752.IW18_21320"/>
<evidence type="ECO:0000313" key="1">
    <source>
        <dbReference type="EMBL" id="KIO50860.1"/>
    </source>
</evidence>
<dbReference type="AlphaFoldDB" id="A0A0D0EJ95"/>
<dbReference type="PROSITE" id="PS51257">
    <property type="entry name" value="PROKAR_LIPOPROTEIN"/>
    <property type="match status" value="1"/>
</dbReference>
<accession>A0A0D0EJ95</accession>
<proteinExistence type="predicted"/>
<protein>
    <recommendedName>
        <fullName evidence="3">Lipoprotein</fullName>
    </recommendedName>
</protein>
<sequence length="218" mass="26241">MRKIIFLILILVMLVSCNKKDKINHYLNKVVTQKELIDNGFYKYSSVYTPDEDDKINGGFKYVIKFDMYSNVKPVKNEEGKLCPTQLWHFYRKDSIKEKRNRDYLKNKLNNRIITYLFRNDTLLYKDIIVDSIDKSRKDIADFTSIDKIIKYYKSLKISIKPKIKNKETGEMYSNRFIIDNYKTRFYMDNNSYEMFVDYKGDNFHDVLNHIYGGYNCF</sequence>
<gene>
    <name evidence="1" type="ORF">IW18_21320</name>
</gene>
<name>A0A0D0EJ95_9FLAO</name>
<reference evidence="1 2" key="1">
    <citation type="submission" date="2015-01" db="EMBL/GenBank/DDBJ databases">
        <title>Genome of Flavobacterium hibernum DSM 12611.</title>
        <authorList>
            <person name="Stropko S.J."/>
            <person name="Pipes S.E."/>
            <person name="Newman J.D."/>
        </authorList>
    </citation>
    <scope>NUCLEOTIDE SEQUENCE [LARGE SCALE GENOMIC DNA]</scope>
    <source>
        <strain evidence="1 2">DSM 12611</strain>
    </source>
</reference>
<organism evidence="1 2">
    <name type="scientific">Flavobacterium hibernum</name>
    <dbReference type="NCBI Taxonomy" id="37752"/>
    <lineage>
        <taxon>Bacteria</taxon>
        <taxon>Pseudomonadati</taxon>
        <taxon>Bacteroidota</taxon>
        <taxon>Flavobacteriia</taxon>
        <taxon>Flavobacteriales</taxon>
        <taxon>Flavobacteriaceae</taxon>
        <taxon>Flavobacterium</taxon>
    </lineage>
</organism>